<dbReference type="PANTHER" id="PTHR11787:SF4">
    <property type="entry name" value="CHM, RAB ESCORT PROTEIN 1"/>
    <property type="match status" value="1"/>
</dbReference>
<dbReference type="InterPro" id="IPR054420">
    <property type="entry name" value="RAE1_2_domI_C"/>
</dbReference>
<dbReference type="Gene3D" id="3.30.519.10">
    <property type="entry name" value="Guanine Nucleotide Dissociation Inhibitor, domain 2"/>
    <property type="match status" value="1"/>
</dbReference>
<keyword evidence="3" id="KW-1185">Reference proteome</keyword>
<proteinExistence type="predicted"/>
<evidence type="ECO:0000313" key="4">
    <source>
        <dbReference type="RefSeq" id="XP_027074995.1"/>
    </source>
</evidence>
<dbReference type="PANTHER" id="PTHR11787">
    <property type="entry name" value="RAB GDP-DISSOCIATION INHIBITOR"/>
    <property type="match status" value="1"/>
</dbReference>
<organism evidence="3 4">
    <name type="scientific">Coffea arabica</name>
    <name type="common">Arabian coffee</name>
    <dbReference type="NCBI Taxonomy" id="13443"/>
    <lineage>
        <taxon>Eukaryota</taxon>
        <taxon>Viridiplantae</taxon>
        <taxon>Streptophyta</taxon>
        <taxon>Embryophyta</taxon>
        <taxon>Tracheophyta</taxon>
        <taxon>Spermatophyta</taxon>
        <taxon>Magnoliopsida</taxon>
        <taxon>eudicotyledons</taxon>
        <taxon>Gunneridae</taxon>
        <taxon>Pentapetalae</taxon>
        <taxon>asterids</taxon>
        <taxon>lamiids</taxon>
        <taxon>Gentianales</taxon>
        <taxon>Rubiaceae</taxon>
        <taxon>Ixoroideae</taxon>
        <taxon>Gardenieae complex</taxon>
        <taxon>Bertiereae - Coffeeae clade</taxon>
        <taxon>Coffeeae</taxon>
        <taxon>Coffea</taxon>
    </lineage>
</organism>
<dbReference type="GO" id="GO:0016192">
    <property type="term" value="P:vesicle-mediated transport"/>
    <property type="evidence" value="ECO:0007669"/>
    <property type="project" value="TreeGrafter"/>
</dbReference>
<dbReference type="Proteomes" id="UP001652660">
    <property type="component" value="Chromosome 7c"/>
</dbReference>
<reference evidence="4 5" key="2">
    <citation type="submission" date="2025-04" db="UniProtKB">
        <authorList>
            <consortium name="RefSeq"/>
        </authorList>
    </citation>
    <scope>IDENTIFICATION</scope>
    <source>
        <tissue evidence="4 5">Leaves</tissue>
    </source>
</reference>
<dbReference type="AlphaFoldDB" id="A0A6P6T9X9"/>
<dbReference type="RefSeq" id="XP_027074996.1">
    <property type="nucleotide sequence ID" value="XM_027219195.1"/>
</dbReference>
<feature type="domain" description="RAE1/2" evidence="2">
    <location>
        <begin position="42"/>
        <end position="132"/>
    </location>
</feature>
<evidence type="ECO:0000313" key="5">
    <source>
        <dbReference type="RefSeq" id="XP_027074996.1"/>
    </source>
</evidence>
<protein>
    <submittedName>
        <fullName evidence="4 5">Rab escort protein 1-like</fullName>
    </submittedName>
</protein>
<evidence type="ECO:0000256" key="1">
    <source>
        <dbReference type="SAM" id="SignalP"/>
    </source>
</evidence>
<feature type="chain" id="PRO_5044650611" evidence="1">
    <location>
        <begin position="26"/>
        <end position="137"/>
    </location>
</feature>
<dbReference type="GO" id="GO:0007264">
    <property type="term" value="P:small GTPase-mediated signal transduction"/>
    <property type="evidence" value="ECO:0007669"/>
    <property type="project" value="InterPro"/>
</dbReference>
<evidence type="ECO:0000313" key="3">
    <source>
        <dbReference type="Proteomes" id="UP001652660"/>
    </source>
</evidence>
<dbReference type="GO" id="GO:0005829">
    <property type="term" value="C:cytosol"/>
    <property type="evidence" value="ECO:0007669"/>
    <property type="project" value="TreeGrafter"/>
</dbReference>
<dbReference type="GO" id="GO:0005968">
    <property type="term" value="C:Rab-protein geranylgeranyltransferase complex"/>
    <property type="evidence" value="ECO:0007669"/>
    <property type="project" value="TreeGrafter"/>
</dbReference>
<reference evidence="3" key="1">
    <citation type="journal article" date="2025" name="Foods">
        <title>Unveiling the Microbial Signatures of Arabica Coffee Cherries: Insights into Ripeness Specific Diversity, Functional Traits, and Implications for Quality and Safety.</title>
        <authorList>
            <consortium name="RefSeq"/>
            <person name="Tenea G.N."/>
            <person name="Cifuentes V."/>
            <person name="Reyes P."/>
            <person name="Cevallos-Vallejos M."/>
        </authorList>
    </citation>
    <scope>NUCLEOTIDE SEQUENCE [LARGE SCALE GENOMIC DNA]</scope>
</reference>
<dbReference type="GO" id="GO:0005634">
    <property type="term" value="C:nucleus"/>
    <property type="evidence" value="ECO:0007669"/>
    <property type="project" value="TreeGrafter"/>
</dbReference>
<dbReference type="Pfam" id="PF22603">
    <property type="entry name" value="RAE1_2_domI_C"/>
    <property type="match status" value="1"/>
</dbReference>
<accession>A0A6P6T9X9</accession>
<dbReference type="SUPFAM" id="SSF54373">
    <property type="entry name" value="FAD-linked reductases, C-terminal domain"/>
    <property type="match status" value="1"/>
</dbReference>
<keyword evidence="1" id="KW-0732">Signal</keyword>
<feature type="signal peptide" evidence="1">
    <location>
        <begin position="1"/>
        <end position="25"/>
    </location>
</feature>
<gene>
    <name evidence="4 5" type="primary">LOC113699098</name>
</gene>
<dbReference type="RefSeq" id="XP_027074995.1">
    <property type="nucleotide sequence ID" value="XM_027219194.1"/>
</dbReference>
<sequence>MLLTRIVLVVKGCLWLVYLQTRISSYNPDSRPQDAKDKVLGGVCITASSLKPDIANCLLLYPPQALFPERLTSIRVLHLSSYTNVCPSGMFVVYVSTICEDAAQGKELLTTAINDLFSVPVSGNSEEDSEDHQSAIQ</sequence>
<dbReference type="GeneID" id="113699098"/>
<name>A0A6P6T9X9_COFAR</name>
<dbReference type="InterPro" id="IPR018203">
    <property type="entry name" value="GDP_dissociation_inhibitor"/>
</dbReference>
<dbReference type="OrthoDB" id="9446342at2759"/>
<evidence type="ECO:0000259" key="2">
    <source>
        <dbReference type="Pfam" id="PF22603"/>
    </source>
</evidence>
<dbReference type="GO" id="GO:0005092">
    <property type="term" value="F:GDP-dissociation inhibitor activity"/>
    <property type="evidence" value="ECO:0007669"/>
    <property type="project" value="InterPro"/>
</dbReference>